<keyword evidence="2" id="KW-1185">Reference proteome</keyword>
<dbReference type="Gene3D" id="3.40.50.12580">
    <property type="match status" value="1"/>
</dbReference>
<dbReference type="SUPFAM" id="SSF53756">
    <property type="entry name" value="UDP-Glycosyltransferase/glycogen phosphorylase"/>
    <property type="match status" value="1"/>
</dbReference>
<comment type="caution">
    <text evidence="1">The sequence shown here is derived from an EMBL/GenBank/DDBJ whole genome shotgun (WGS) entry which is preliminary data.</text>
</comment>
<gene>
    <name evidence="1" type="ORF">NFI88_13510</name>
</gene>
<evidence type="ECO:0000313" key="1">
    <source>
        <dbReference type="EMBL" id="MCQ8241854.1"/>
    </source>
</evidence>
<evidence type="ECO:0000313" key="2">
    <source>
        <dbReference type="Proteomes" id="UP001524547"/>
    </source>
</evidence>
<name>A0ABT1VZT0_9PROT</name>
<protein>
    <recommendedName>
        <fullName evidence="3">Glycosyl transferase</fullName>
    </recommendedName>
</protein>
<dbReference type="RefSeq" id="WP_422920609.1">
    <property type="nucleotide sequence ID" value="NZ_JAMZEJ010000008.1"/>
</dbReference>
<proteinExistence type="predicted"/>
<evidence type="ECO:0008006" key="3">
    <source>
        <dbReference type="Google" id="ProtNLM"/>
    </source>
</evidence>
<accession>A0ABT1VZT0</accession>
<reference evidence="1 2" key="1">
    <citation type="submission" date="2022-06" db="EMBL/GenBank/DDBJ databases">
        <title>Rhizosaccharibacter gen. nov. sp. nov. KSS12, endophytic bacteria isolated from sugarcane.</title>
        <authorList>
            <person name="Pitiwittayakul N."/>
        </authorList>
    </citation>
    <scope>NUCLEOTIDE SEQUENCE [LARGE SCALE GENOMIC DNA]</scope>
    <source>
        <strain evidence="1 2">KSS12</strain>
    </source>
</reference>
<dbReference type="EMBL" id="JAMZEJ010000008">
    <property type="protein sequence ID" value="MCQ8241854.1"/>
    <property type="molecule type" value="Genomic_DNA"/>
</dbReference>
<organism evidence="1 2">
    <name type="scientific">Rhizosaccharibacter radicis</name>
    <dbReference type="NCBI Taxonomy" id="2782605"/>
    <lineage>
        <taxon>Bacteria</taxon>
        <taxon>Pseudomonadati</taxon>
        <taxon>Pseudomonadota</taxon>
        <taxon>Alphaproteobacteria</taxon>
        <taxon>Acetobacterales</taxon>
        <taxon>Acetobacteraceae</taxon>
        <taxon>Rhizosaccharibacter</taxon>
    </lineage>
</organism>
<dbReference type="Proteomes" id="UP001524547">
    <property type="component" value="Unassembled WGS sequence"/>
</dbReference>
<dbReference type="InterPro" id="IPR043148">
    <property type="entry name" value="TagF_C"/>
</dbReference>
<sequence length="384" mass="42507">MRIGFLLNHDQIHQAAHVVPVAAALARLRPELDLVLATGSDAMDAEARRLLALLGSSVPVTRLRLHRPFGRVAARMLDPLLPAGKLLLYRDNLPFFRSLDALVVPEKTSAILRTRYGLRNLRLIHTRHGAGDRAIGFNRTSAAFDRVLVAGPKIRDRLVRDAGVAPDRIAVVGYPKFDLPAGADVRALFADPDKPLVLYNPHPSPRLSSWYRDGRAVLDHFRRDRSRNLVFAPHAMLFRRSFALSVDPPALARPGRVARRFRDAPNILVDPGSVRSTDMSYTAAADLYLGDVSSQIYEFLRTPRPCVFIDSHRTAWRDDPSYRHWQAGEVIEGAAGLGAALDRAFAAPDRYRAAQEALFAATFDITAEPSADRAARAVLAVLEE</sequence>